<dbReference type="AlphaFoldDB" id="A0A7W6GSW8"/>
<keyword evidence="2" id="KW-1185">Reference proteome</keyword>
<dbReference type="EMBL" id="JACIEJ010000005">
    <property type="protein sequence ID" value="MBB3985998.1"/>
    <property type="molecule type" value="Genomic_DNA"/>
</dbReference>
<dbReference type="Proteomes" id="UP000541426">
    <property type="component" value="Unassembled WGS sequence"/>
</dbReference>
<comment type="caution">
    <text evidence="1">The sequence shown here is derived from an EMBL/GenBank/DDBJ whole genome shotgun (WGS) entry which is preliminary data.</text>
</comment>
<reference evidence="1 2" key="1">
    <citation type="submission" date="2020-08" db="EMBL/GenBank/DDBJ databases">
        <title>Genomic Encyclopedia of Type Strains, Phase IV (KMG-IV): sequencing the most valuable type-strain genomes for metagenomic binning, comparative biology and taxonomic classification.</title>
        <authorList>
            <person name="Goeker M."/>
        </authorList>
    </citation>
    <scope>NUCLEOTIDE SEQUENCE [LARGE SCALE GENOMIC DNA]</scope>
    <source>
        <strain evidence="1 2">DSM 102235</strain>
    </source>
</reference>
<gene>
    <name evidence="1" type="ORF">GGQ68_002336</name>
</gene>
<proteinExistence type="predicted"/>
<sequence>MQEQTKSPAQRALDALNEAFAYYTPTPRPASTAPVYDDMPFAA</sequence>
<evidence type="ECO:0000313" key="1">
    <source>
        <dbReference type="EMBL" id="MBB3985998.1"/>
    </source>
</evidence>
<evidence type="ECO:0000313" key="2">
    <source>
        <dbReference type="Proteomes" id="UP000541426"/>
    </source>
</evidence>
<protein>
    <submittedName>
        <fullName evidence="1">Uncharacterized protein</fullName>
    </submittedName>
</protein>
<name>A0A7W6GSW8_9RHOB</name>
<accession>A0A7W6GSW8</accession>
<organism evidence="1 2">
    <name type="scientific">Sagittula marina</name>
    <dbReference type="NCBI Taxonomy" id="943940"/>
    <lineage>
        <taxon>Bacteria</taxon>
        <taxon>Pseudomonadati</taxon>
        <taxon>Pseudomonadota</taxon>
        <taxon>Alphaproteobacteria</taxon>
        <taxon>Rhodobacterales</taxon>
        <taxon>Roseobacteraceae</taxon>
        <taxon>Sagittula</taxon>
    </lineage>
</organism>